<dbReference type="InterPro" id="IPR036938">
    <property type="entry name" value="PAP2/HPO_sf"/>
</dbReference>
<dbReference type="Proteomes" id="UP000242469">
    <property type="component" value="Unassembled WGS sequence"/>
</dbReference>
<dbReference type="InterPro" id="IPR000326">
    <property type="entry name" value="PAP2/HPO"/>
</dbReference>
<reference evidence="4" key="1">
    <citation type="submission" date="2016-10" db="EMBL/GenBank/DDBJ databases">
        <authorList>
            <person name="Varghese N."/>
            <person name="Submissions S."/>
        </authorList>
    </citation>
    <scope>NUCLEOTIDE SEQUENCE [LARGE SCALE GENOMIC DNA]</scope>
    <source>
        <strain evidence="4">DSM 11526</strain>
    </source>
</reference>
<protein>
    <submittedName>
        <fullName evidence="3">Membrane-associated enzyme, PAP2 (Acid phosphatase) superfamily</fullName>
    </submittedName>
</protein>
<keyword evidence="4" id="KW-1185">Reference proteome</keyword>
<evidence type="ECO:0000256" key="1">
    <source>
        <dbReference type="SAM" id="Phobius"/>
    </source>
</evidence>
<feature type="transmembrane region" description="Helical" evidence="1">
    <location>
        <begin position="151"/>
        <end position="169"/>
    </location>
</feature>
<proteinExistence type="predicted"/>
<dbReference type="AlphaFoldDB" id="A0A1H4CPS4"/>
<feature type="transmembrane region" description="Helical" evidence="1">
    <location>
        <begin position="66"/>
        <end position="84"/>
    </location>
</feature>
<evidence type="ECO:0000259" key="2">
    <source>
        <dbReference type="Pfam" id="PF01569"/>
    </source>
</evidence>
<keyword evidence="1" id="KW-0812">Transmembrane</keyword>
<dbReference type="RefSeq" id="WP_175527617.1">
    <property type="nucleotide sequence ID" value="NZ_FNRJ01000005.1"/>
</dbReference>
<sequence>MNSSLPGRTGLICSALAALACAMVATLIIHRFQLDLTLAQWIYALEGHEWTLKEHWLFSELLHQRGRQFSIALLLLCLILLLASGIRPRLRPYRRVLAYLVISPLIASGVILLGKRSLGVECPWSLQPFGGDVPYSPLLQQLFNHGSGSCFPAGHASAGYAWLALYFAAATVQPRWRYATLALALGLGLLFGTTQQLRGAHFLSHDIWSFTLCWSINALLAALMLAPRRDCSLHPDSSMMQLKSVSERLPNVSDFRSTSR</sequence>
<dbReference type="CDD" id="cd03396">
    <property type="entry name" value="PAP2_like_6"/>
    <property type="match status" value="1"/>
</dbReference>
<keyword evidence="1" id="KW-0472">Membrane</keyword>
<keyword evidence="1" id="KW-1133">Transmembrane helix</keyword>
<dbReference type="Pfam" id="PF01569">
    <property type="entry name" value="PAP2"/>
    <property type="match status" value="1"/>
</dbReference>
<dbReference type="SUPFAM" id="SSF48317">
    <property type="entry name" value="Acid phosphatase/Vanadium-dependent haloperoxidase"/>
    <property type="match status" value="1"/>
</dbReference>
<feature type="transmembrane region" description="Helical" evidence="1">
    <location>
        <begin position="96"/>
        <end position="114"/>
    </location>
</feature>
<evidence type="ECO:0000313" key="4">
    <source>
        <dbReference type="Proteomes" id="UP000242469"/>
    </source>
</evidence>
<feature type="domain" description="Phosphatidic acid phosphatase type 2/haloperoxidase" evidence="2">
    <location>
        <begin position="98"/>
        <end position="223"/>
    </location>
</feature>
<dbReference type="Gene3D" id="1.20.144.10">
    <property type="entry name" value="Phosphatidic acid phosphatase type 2/haloperoxidase"/>
    <property type="match status" value="1"/>
</dbReference>
<feature type="transmembrane region" description="Helical" evidence="1">
    <location>
        <begin position="12"/>
        <end position="32"/>
    </location>
</feature>
<name>A0A1H4CPS4_9GAMM</name>
<feature type="transmembrane region" description="Helical" evidence="1">
    <location>
        <begin position="176"/>
        <end position="195"/>
    </location>
</feature>
<evidence type="ECO:0000313" key="3">
    <source>
        <dbReference type="EMBL" id="SEA62298.1"/>
    </source>
</evidence>
<accession>A0A1H4CPS4</accession>
<feature type="transmembrane region" description="Helical" evidence="1">
    <location>
        <begin position="207"/>
        <end position="226"/>
    </location>
</feature>
<gene>
    <name evidence="3" type="ORF">SAMN02745729_10590</name>
</gene>
<organism evidence="3 4">
    <name type="scientific">Marinobacterium iners DSM 11526</name>
    <dbReference type="NCBI Taxonomy" id="1122198"/>
    <lineage>
        <taxon>Bacteria</taxon>
        <taxon>Pseudomonadati</taxon>
        <taxon>Pseudomonadota</taxon>
        <taxon>Gammaproteobacteria</taxon>
        <taxon>Oceanospirillales</taxon>
        <taxon>Oceanospirillaceae</taxon>
        <taxon>Marinobacterium</taxon>
    </lineage>
</organism>
<dbReference type="STRING" id="1122198.SAMN02745729_10590"/>
<dbReference type="EMBL" id="FNRJ01000005">
    <property type="protein sequence ID" value="SEA62298.1"/>
    <property type="molecule type" value="Genomic_DNA"/>
</dbReference>